<feature type="region of interest" description="Disordered" evidence="1">
    <location>
        <begin position="96"/>
        <end position="127"/>
    </location>
</feature>
<evidence type="ECO:0000313" key="3">
    <source>
        <dbReference type="Proteomes" id="UP001176941"/>
    </source>
</evidence>
<gene>
    <name evidence="2" type="ORF">MRATA1EN1_LOCUS28364</name>
</gene>
<dbReference type="Proteomes" id="UP001176941">
    <property type="component" value="Chromosome 9"/>
</dbReference>
<accession>A0ABN8ZZH7</accession>
<dbReference type="EMBL" id="OX459945">
    <property type="protein sequence ID" value="CAI9179402.1"/>
    <property type="molecule type" value="Genomic_DNA"/>
</dbReference>
<reference evidence="2" key="1">
    <citation type="submission" date="2023-04" db="EMBL/GenBank/DDBJ databases">
        <authorList>
            <consortium name="ELIXIR-Norway"/>
        </authorList>
    </citation>
    <scope>NUCLEOTIDE SEQUENCE [LARGE SCALE GENOMIC DNA]</scope>
</reference>
<keyword evidence="3" id="KW-1185">Reference proteome</keyword>
<organism evidence="2 3">
    <name type="scientific">Rangifer tarandus platyrhynchus</name>
    <name type="common">Svalbard reindeer</name>
    <dbReference type="NCBI Taxonomy" id="3082113"/>
    <lineage>
        <taxon>Eukaryota</taxon>
        <taxon>Metazoa</taxon>
        <taxon>Chordata</taxon>
        <taxon>Craniata</taxon>
        <taxon>Vertebrata</taxon>
        <taxon>Euteleostomi</taxon>
        <taxon>Mammalia</taxon>
        <taxon>Eutheria</taxon>
        <taxon>Laurasiatheria</taxon>
        <taxon>Artiodactyla</taxon>
        <taxon>Ruminantia</taxon>
        <taxon>Pecora</taxon>
        <taxon>Cervidae</taxon>
        <taxon>Odocoileinae</taxon>
        <taxon>Rangifer</taxon>
    </lineage>
</organism>
<name>A0ABN8ZZH7_RANTA</name>
<sequence length="127" mass="14388">MLIKLNVNVHSKYLCTGCCESRYIIFSFNVWSNFFFFLDHLVFSLSVFGDFCEHVCVLSCLTVCNPMGCSPPGSSIHGIFKARILKWVAISFSRESSQPRIEPMSPVSPALQADSFPDEPSRRPRFL</sequence>
<proteinExistence type="predicted"/>
<protein>
    <submittedName>
        <fullName evidence="2">Uncharacterized protein</fullName>
    </submittedName>
</protein>
<evidence type="ECO:0000313" key="2">
    <source>
        <dbReference type="EMBL" id="CAI9179402.1"/>
    </source>
</evidence>
<evidence type="ECO:0000256" key="1">
    <source>
        <dbReference type="SAM" id="MobiDB-lite"/>
    </source>
</evidence>